<dbReference type="RefSeq" id="WP_073380471.1">
    <property type="nucleotide sequence ID" value="NZ_FQZK01000010.1"/>
</dbReference>
<feature type="chain" id="PRO_5012590396" description="Polymer-forming cytoskeletal protein" evidence="1">
    <location>
        <begin position="30"/>
        <end position="323"/>
    </location>
</feature>
<evidence type="ECO:0000313" key="3">
    <source>
        <dbReference type="Proteomes" id="UP000184452"/>
    </source>
</evidence>
<dbReference type="EMBL" id="FQZK01000010">
    <property type="protein sequence ID" value="SHJ86627.1"/>
    <property type="molecule type" value="Genomic_DNA"/>
</dbReference>
<sequence length="323" mass="32246">MKIRSSVAAAATAALAVGGVTLMAAPAQADLVTLCSGHGGAITLPTDLAVPAGKSCFLDGTVIQGDVTVRKGGNLHILGGEIQGEVIVQQDGYFDASDTSVDGRVVNRGSYGTYLEESSAGAALRTVPVEGAANDGFAFVVDSSVKNINAETGAVYVEGSRIGGAVKGTGVEYVDIYDSVVRGALTVSGSASGGILCDSEVIGAASYTDGAGPVAVGTGEQEGFCSSVNYIDGTLTVTGISGGAYIDNNIVGGDLVASGNTPTAQIGDANRVRGDILTQEVALRSFSTAVVEEFEAHQDDLAGEVEAARAETVDAALAAGPAF</sequence>
<keyword evidence="3" id="KW-1185">Reference proteome</keyword>
<name>A0A1M6MT46_9ACTN</name>
<protein>
    <recommendedName>
        <fullName evidence="4">Polymer-forming cytoskeletal protein</fullName>
    </recommendedName>
</protein>
<accession>A0A1M6MT46</accession>
<dbReference type="AlphaFoldDB" id="A0A1M6MT46"/>
<evidence type="ECO:0000313" key="2">
    <source>
        <dbReference type="EMBL" id="SHJ86627.1"/>
    </source>
</evidence>
<dbReference type="Proteomes" id="UP000184452">
    <property type="component" value="Unassembled WGS sequence"/>
</dbReference>
<evidence type="ECO:0008006" key="4">
    <source>
        <dbReference type="Google" id="ProtNLM"/>
    </source>
</evidence>
<organism evidence="2 3">
    <name type="scientific">Nocardiopsis flavescens</name>
    <dbReference type="NCBI Taxonomy" id="758803"/>
    <lineage>
        <taxon>Bacteria</taxon>
        <taxon>Bacillati</taxon>
        <taxon>Actinomycetota</taxon>
        <taxon>Actinomycetes</taxon>
        <taxon>Streptosporangiales</taxon>
        <taxon>Nocardiopsidaceae</taxon>
        <taxon>Nocardiopsis</taxon>
    </lineage>
</organism>
<gene>
    <name evidence="2" type="ORF">SAMN05421803_110205</name>
</gene>
<proteinExistence type="predicted"/>
<dbReference type="STRING" id="758803.SAMN05421803_110205"/>
<evidence type="ECO:0000256" key="1">
    <source>
        <dbReference type="SAM" id="SignalP"/>
    </source>
</evidence>
<reference evidence="2 3" key="1">
    <citation type="submission" date="2016-11" db="EMBL/GenBank/DDBJ databases">
        <authorList>
            <person name="Jaros S."/>
            <person name="Januszkiewicz K."/>
            <person name="Wedrychowicz H."/>
        </authorList>
    </citation>
    <scope>NUCLEOTIDE SEQUENCE [LARGE SCALE GENOMIC DNA]</scope>
    <source>
        <strain evidence="2 3">CGMCC 4.5723</strain>
    </source>
</reference>
<keyword evidence="1" id="KW-0732">Signal</keyword>
<feature type="signal peptide" evidence="1">
    <location>
        <begin position="1"/>
        <end position="29"/>
    </location>
</feature>
<dbReference type="OrthoDB" id="5149096at2"/>